<comment type="similarity">
    <text evidence="6">Belongs to the class-III pyridoxal-phosphate-dependent aminotransferase family.</text>
</comment>
<evidence type="ECO:0000256" key="4">
    <source>
        <dbReference type="ARBA" id="ARBA00022679"/>
    </source>
</evidence>
<evidence type="ECO:0000256" key="6">
    <source>
        <dbReference type="RuleBase" id="RU003560"/>
    </source>
</evidence>
<protein>
    <submittedName>
        <fullName evidence="7">Acetylornithine aminotransferase</fullName>
        <ecNumber evidence="7">2.6.1.11</ecNumber>
    </submittedName>
</protein>
<dbReference type="GO" id="GO:0030170">
    <property type="term" value="F:pyridoxal phosphate binding"/>
    <property type="evidence" value="ECO:0007669"/>
    <property type="project" value="InterPro"/>
</dbReference>
<comment type="cofactor">
    <cofactor evidence="1">
        <name>pyridoxal 5'-phosphate</name>
        <dbReference type="ChEBI" id="CHEBI:597326"/>
    </cofactor>
</comment>
<dbReference type="AlphaFoldDB" id="A0A6J4IP29"/>
<evidence type="ECO:0000256" key="1">
    <source>
        <dbReference type="ARBA" id="ARBA00001933"/>
    </source>
</evidence>
<evidence type="ECO:0000256" key="5">
    <source>
        <dbReference type="ARBA" id="ARBA00022898"/>
    </source>
</evidence>
<organism evidence="7">
    <name type="scientific">uncultured Mycobacteriales bacterium</name>
    <dbReference type="NCBI Taxonomy" id="581187"/>
    <lineage>
        <taxon>Bacteria</taxon>
        <taxon>Bacillati</taxon>
        <taxon>Actinomycetota</taxon>
        <taxon>Actinomycetes</taxon>
        <taxon>Mycobacteriales</taxon>
        <taxon>environmental samples</taxon>
    </lineage>
</organism>
<dbReference type="InterPro" id="IPR015422">
    <property type="entry name" value="PyrdxlP-dep_Trfase_small"/>
</dbReference>
<dbReference type="GO" id="GO:0042802">
    <property type="term" value="F:identical protein binding"/>
    <property type="evidence" value="ECO:0007669"/>
    <property type="project" value="TreeGrafter"/>
</dbReference>
<dbReference type="GO" id="GO:0006526">
    <property type="term" value="P:L-arginine biosynthetic process"/>
    <property type="evidence" value="ECO:0007669"/>
    <property type="project" value="UniProtKB-KW"/>
</dbReference>
<keyword evidence="5 6" id="KW-0663">Pyridoxal phosphate</keyword>
<accession>A0A6J4IP29</accession>
<evidence type="ECO:0000256" key="3">
    <source>
        <dbReference type="ARBA" id="ARBA00022576"/>
    </source>
</evidence>
<keyword evidence="2" id="KW-0028">Amino-acid biosynthesis</keyword>
<evidence type="ECO:0000256" key="2">
    <source>
        <dbReference type="ARBA" id="ARBA00022571"/>
    </source>
</evidence>
<dbReference type="GO" id="GO:0003992">
    <property type="term" value="F:N2-acetyl-L-ornithine:2-oxoglutarate 5-aminotransferase activity"/>
    <property type="evidence" value="ECO:0007669"/>
    <property type="project" value="UniProtKB-EC"/>
</dbReference>
<dbReference type="SUPFAM" id="SSF53383">
    <property type="entry name" value="PLP-dependent transferases"/>
    <property type="match status" value="1"/>
</dbReference>
<sequence>MMNSSIGSPEFADSFMVEKLSEFGLAVRYVRAQGNTLYYLADDGTEVGVLDGVSGFGSLMFGHNNPEIVEHAKWVLDQQTPVHAQMGGYSFALNLAAELNAIVRRELGTEDKFYAQFGNTGAEAVEIAIKHAELDRVIRIAGLKGGIEANLGQARTAVAGGATLTEAAAAVAGGTDIDRLVAEVSRRNAEVEARPPLFLALEGGFHGKLVGSLQLTYNQMLRGPFKALAAQARFVPRDQPHMIAKVMEQERAALLDVVVEDGVVDVVERDFPVFTAFVVEPIMGEAGIFPLSAELAGALREACDAFGVPLISDEVQSGMGRAGTFLAGTRIGLRPDYIVLAKALGGGIAKLGVVLINERLYHKEFEFMHSSTFAKDGFSTRLALKVLQLLEADGGKAYELAAERGAKAKAMMEAIKADYPEIVREVRGEGLMLGFEFHDQSGSEFPAVREMHQAVPLLILGHMLKKHRFRIARTASGPWTMRFEPSIFLSDDEIAVVDVAFRDVCEILRSGDLSRFV</sequence>
<dbReference type="Pfam" id="PF00202">
    <property type="entry name" value="Aminotran_3"/>
    <property type="match status" value="1"/>
</dbReference>
<reference evidence="7" key="1">
    <citation type="submission" date="2020-02" db="EMBL/GenBank/DDBJ databases">
        <authorList>
            <person name="Meier V. D."/>
        </authorList>
    </citation>
    <scope>NUCLEOTIDE SEQUENCE</scope>
    <source>
        <strain evidence="7">AVDCRST_MAG41</strain>
    </source>
</reference>
<gene>
    <name evidence="7" type="ORF">AVDCRST_MAG41-2174</name>
</gene>
<dbReference type="InterPro" id="IPR050103">
    <property type="entry name" value="Class-III_PLP-dep_AT"/>
</dbReference>
<keyword evidence="3 7" id="KW-0032">Aminotransferase</keyword>
<dbReference type="PANTHER" id="PTHR11986:SF79">
    <property type="entry name" value="ACETYLORNITHINE AMINOTRANSFERASE, MITOCHONDRIAL"/>
    <property type="match status" value="1"/>
</dbReference>
<dbReference type="Gene3D" id="3.90.1150.10">
    <property type="entry name" value="Aspartate Aminotransferase, domain 1"/>
    <property type="match status" value="1"/>
</dbReference>
<dbReference type="PANTHER" id="PTHR11986">
    <property type="entry name" value="AMINOTRANSFERASE CLASS III"/>
    <property type="match status" value="1"/>
</dbReference>
<keyword evidence="2" id="KW-0055">Arginine biosynthesis</keyword>
<dbReference type="InterPro" id="IPR015424">
    <property type="entry name" value="PyrdxlP-dep_Trfase"/>
</dbReference>
<dbReference type="EMBL" id="CADCTP010000196">
    <property type="protein sequence ID" value="CAA9255904.1"/>
    <property type="molecule type" value="Genomic_DNA"/>
</dbReference>
<dbReference type="InterPro" id="IPR015421">
    <property type="entry name" value="PyrdxlP-dep_Trfase_major"/>
</dbReference>
<keyword evidence="4 7" id="KW-0808">Transferase</keyword>
<proteinExistence type="inferred from homology"/>
<name>A0A6J4IP29_9ACTN</name>
<dbReference type="EC" id="2.6.1.11" evidence="7"/>
<dbReference type="Gene3D" id="3.40.640.10">
    <property type="entry name" value="Type I PLP-dependent aspartate aminotransferase-like (Major domain)"/>
    <property type="match status" value="1"/>
</dbReference>
<evidence type="ECO:0000313" key="7">
    <source>
        <dbReference type="EMBL" id="CAA9255904.1"/>
    </source>
</evidence>
<dbReference type="PIRSF" id="PIRSF000521">
    <property type="entry name" value="Transaminase_4ab_Lys_Orn"/>
    <property type="match status" value="1"/>
</dbReference>
<dbReference type="InterPro" id="IPR005814">
    <property type="entry name" value="Aminotrans_3"/>
</dbReference>